<organism evidence="2 3">
    <name type="scientific">Solanum verrucosum</name>
    <dbReference type="NCBI Taxonomy" id="315347"/>
    <lineage>
        <taxon>Eukaryota</taxon>
        <taxon>Viridiplantae</taxon>
        <taxon>Streptophyta</taxon>
        <taxon>Embryophyta</taxon>
        <taxon>Tracheophyta</taxon>
        <taxon>Spermatophyta</taxon>
        <taxon>Magnoliopsida</taxon>
        <taxon>eudicotyledons</taxon>
        <taxon>Gunneridae</taxon>
        <taxon>Pentapetalae</taxon>
        <taxon>asterids</taxon>
        <taxon>lamiids</taxon>
        <taxon>Solanales</taxon>
        <taxon>Solanaceae</taxon>
        <taxon>Solanoideae</taxon>
        <taxon>Solaneae</taxon>
        <taxon>Solanum</taxon>
    </lineage>
</organism>
<dbReference type="AlphaFoldDB" id="A0AAF0UQV0"/>
<dbReference type="EMBL" id="CP133621">
    <property type="protein sequence ID" value="WMV50370.1"/>
    <property type="molecule type" value="Genomic_DNA"/>
</dbReference>
<sequence>GLRNKVRTLTGRKEKNKLKPPKVPVCQALKERTKLVIKRNSWWITELFREANIDRPKLQTLRMLRTKAKGR</sequence>
<evidence type="ECO:0000256" key="1">
    <source>
        <dbReference type="SAM" id="MobiDB-lite"/>
    </source>
</evidence>
<proteinExistence type="predicted"/>
<name>A0AAF0UQV0_SOLVR</name>
<keyword evidence="3" id="KW-1185">Reference proteome</keyword>
<evidence type="ECO:0000313" key="3">
    <source>
        <dbReference type="Proteomes" id="UP001234989"/>
    </source>
</evidence>
<feature type="region of interest" description="Disordered" evidence="1">
    <location>
        <begin position="1"/>
        <end position="20"/>
    </location>
</feature>
<reference evidence="2" key="1">
    <citation type="submission" date="2023-08" db="EMBL/GenBank/DDBJ databases">
        <title>A de novo genome assembly of Solanum verrucosum Schlechtendal, a Mexican diploid species geographically isolated from the other diploid A-genome species in potato relatives.</title>
        <authorList>
            <person name="Hosaka K."/>
        </authorList>
    </citation>
    <scope>NUCLEOTIDE SEQUENCE</scope>
    <source>
        <tissue evidence="2">Young leaves</tissue>
    </source>
</reference>
<gene>
    <name evidence="2" type="ORF">MTR67_043755</name>
</gene>
<feature type="non-terminal residue" evidence="2">
    <location>
        <position position="1"/>
    </location>
</feature>
<protein>
    <submittedName>
        <fullName evidence="2">Uncharacterized protein</fullName>
    </submittedName>
</protein>
<dbReference type="Proteomes" id="UP001234989">
    <property type="component" value="Chromosome 10"/>
</dbReference>
<accession>A0AAF0UQV0</accession>
<evidence type="ECO:0000313" key="2">
    <source>
        <dbReference type="EMBL" id="WMV50370.1"/>
    </source>
</evidence>